<evidence type="ECO:0000313" key="6">
    <source>
        <dbReference type="EMBL" id="OGG07161.1"/>
    </source>
</evidence>
<dbReference type="InterPro" id="IPR016035">
    <property type="entry name" value="Acyl_Trfase/lysoPLipase"/>
</dbReference>
<feature type="domain" description="PNPLA" evidence="5">
    <location>
        <begin position="9"/>
        <end position="166"/>
    </location>
</feature>
<comment type="caution">
    <text evidence="6">The sequence shown here is derived from an EMBL/GenBank/DDBJ whole genome shotgun (WGS) entry which is preliminary data.</text>
</comment>
<reference evidence="6 7" key="1">
    <citation type="journal article" date="2016" name="Nat. Commun.">
        <title>Thousands of microbial genomes shed light on interconnected biogeochemical processes in an aquifer system.</title>
        <authorList>
            <person name="Anantharaman K."/>
            <person name="Brown C.T."/>
            <person name="Hug L.A."/>
            <person name="Sharon I."/>
            <person name="Castelle C.J."/>
            <person name="Probst A.J."/>
            <person name="Thomas B.C."/>
            <person name="Singh A."/>
            <person name="Wilkins M.J."/>
            <person name="Karaoz U."/>
            <person name="Brodie E.L."/>
            <person name="Williams K.H."/>
            <person name="Hubbard S.S."/>
            <person name="Banfield J.F."/>
        </authorList>
    </citation>
    <scope>NUCLEOTIDE SEQUENCE [LARGE SCALE GENOMIC DNA]</scope>
</reference>
<protein>
    <recommendedName>
        <fullName evidence="5">PNPLA domain-containing protein</fullName>
    </recommendedName>
</protein>
<dbReference type="AlphaFoldDB" id="A0A1F5Z3Z4"/>
<evidence type="ECO:0000256" key="4">
    <source>
        <dbReference type="PROSITE-ProRule" id="PRU01161"/>
    </source>
</evidence>
<dbReference type="GO" id="GO:0016042">
    <property type="term" value="P:lipid catabolic process"/>
    <property type="evidence" value="ECO:0007669"/>
    <property type="project" value="UniProtKB-KW"/>
</dbReference>
<keyword evidence="1" id="KW-0378">Hydrolase</keyword>
<dbReference type="PANTHER" id="PTHR14226:SF29">
    <property type="entry name" value="NEUROPATHY TARGET ESTERASE SWS"/>
    <property type="match status" value="1"/>
</dbReference>
<keyword evidence="3" id="KW-0443">Lipid metabolism</keyword>
<accession>A0A1F5Z3Z4</accession>
<comment type="caution">
    <text evidence="4">Lacks conserved residue(s) required for the propagation of feature annotation.</text>
</comment>
<dbReference type="Proteomes" id="UP000178681">
    <property type="component" value="Unassembled WGS sequence"/>
</dbReference>
<keyword evidence="2" id="KW-0442">Lipid degradation</keyword>
<dbReference type="InterPro" id="IPR002641">
    <property type="entry name" value="PNPLA_dom"/>
</dbReference>
<dbReference type="GO" id="GO:0016787">
    <property type="term" value="F:hydrolase activity"/>
    <property type="evidence" value="ECO:0007669"/>
    <property type="project" value="UniProtKB-KW"/>
</dbReference>
<dbReference type="Pfam" id="PF01734">
    <property type="entry name" value="Patatin"/>
    <property type="match status" value="1"/>
</dbReference>
<gene>
    <name evidence="6" type="ORF">A2872_03980</name>
</gene>
<evidence type="ECO:0000313" key="7">
    <source>
        <dbReference type="Proteomes" id="UP000178681"/>
    </source>
</evidence>
<evidence type="ECO:0000256" key="3">
    <source>
        <dbReference type="ARBA" id="ARBA00023098"/>
    </source>
</evidence>
<evidence type="ECO:0000256" key="1">
    <source>
        <dbReference type="ARBA" id="ARBA00022801"/>
    </source>
</evidence>
<dbReference type="PROSITE" id="PS51635">
    <property type="entry name" value="PNPLA"/>
    <property type="match status" value="1"/>
</dbReference>
<dbReference type="SUPFAM" id="SSF52151">
    <property type="entry name" value="FabD/lysophospholipase-like"/>
    <property type="match status" value="1"/>
</dbReference>
<name>A0A1F5Z3Z4_9BACT</name>
<organism evidence="6 7">
    <name type="scientific">Candidatus Gottesmanbacteria bacterium RIFCSPHIGHO2_01_FULL_42_12</name>
    <dbReference type="NCBI Taxonomy" id="1798377"/>
    <lineage>
        <taxon>Bacteria</taxon>
        <taxon>Candidatus Gottesmaniibacteriota</taxon>
    </lineage>
</organism>
<evidence type="ECO:0000256" key="2">
    <source>
        <dbReference type="ARBA" id="ARBA00022963"/>
    </source>
</evidence>
<dbReference type="EMBL" id="MFJG01000013">
    <property type="protein sequence ID" value="OGG07161.1"/>
    <property type="molecule type" value="Genomic_DNA"/>
</dbReference>
<proteinExistence type="predicted"/>
<dbReference type="PANTHER" id="PTHR14226">
    <property type="entry name" value="NEUROPATHY TARGET ESTERASE/SWISS CHEESE D.MELANOGASTER"/>
    <property type="match status" value="1"/>
</dbReference>
<sequence length="292" mass="32320">MKKAYKTGLVLNNGYARAFFQVGVLASLEGKVAFDVIVGTGMGAYIGAVLASGKPISLIETVARSLKPEDFVCPSCDDRCFFTIKPLMTKLENIIGNPIIEDLPKKFIVVASDFGPNTLVLIKNGSVLSAVEASMTEPGFHLPYQLNNQGLADGSMINPFPTDIAWDNGADTIVAIDTVSQHLRPFDENKDDLSFWVKNAKPGFPQLWLMHKNKIPWMEMRMMETSFTYAIDNFLDARQPEILIQLEEAEGSLPREAFIDSFDKINGLIDLGKTHGQKILPRVLEKLQQLGI</sequence>
<evidence type="ECO:0000259" key="5">
    <source>
        <dbReference type="PROSITE" id="PS51635"/>
    </source>
</evidence>
<dbReference type="Gene3D" id="3.40.1090.10">
    <property type="entry name" value="Cytosolic phospholipase A2 catalytic domain"/>
    <property type="match status" value="1"/>
</dbReference>
<dbReference type="InterPro" id="IPR050301">
    <property type="entry name" value="NTE"/>
</dbReference>
<dbReference type="STRING" id="1798377.A2872_03980"/>